<evidence type="ECO:0000313" key="5">
    <source>
        <dbReference type="EMBL" id="TCK63211.1"/>
    </source>
</evidence>
<dbReference type="EC" id="3.6.1.9" evidence="4"/>
<dbReference type="Gene3D" id="3.90.950.10">
    <property type="match status" value="1"/>
</dbReference>
<evidence type="ECO:0000256" key="4">
    <source>
        <dbReference type="HAMAP-Rule" id="MF_00528"/>
    </source>
</evidence>
<organism evidence="5 6">
    <name type="scientific">Celerinatantimonas diazotrophica</name>
    <dbReference type="NCBI Taxonomy" id="412034"/>
    <lineage>
        <taxon>Bacteria</taxon>
        <taxon>Pseudomonadati</taxon>
        <taxon>Pseudomonadota</taxon>
        <taxon>Gammaproteobacteria</taxon>
        <taxon>Celerinatantimonadaceae</taxon>
        <taxon>Celerinatantimonas</taxon>
    </lineage>
</organism>
<dbReference type="EMBL" id="SMGD01000003">
    <property type="protein sequence ID" value="TCK63211.1"/>
    <property type="molecule type" value="Genomic_DNA"/>
</dbReference>
<comment type="function">
    <text evidence="4">Nucleoside triphosphate pyrophosphatase that hydrolyzes dTTP and UTP. May have a dual role in cell division arrest and in preventing the incorporation of modified nucleotides into cellular nucleic acids.</text>
</comment>
<proteinExistence type="inferred from homology"/>
<comment type="catalytic activity">
    <reaction evidence="4">
        <text>UTP + H2O = UMP + diphosphate + H(+)</text>
        <dbReference type="Rhea" id="RHEA:29395"/>
        <dbReference type="ChEBI" id="CHEBI:15377"/>
        <dbReference type="ChEBI" id="CHEBI:15378"/>
        <dbReference type="ChEBI" id="CHEBI:33019"/>
        <dbReference type="ChEBI" id="CHEBI:46398"/>
        <dbReference type="ChEBI" id="CHEBI:57865"/>
        <dbReference type="EC" id="3.6.1.9"/>
    </reaction>
</comment>
<feature type="site" description="Important for substrate specificity" evidence="4">
    <location>
        <position position="11"/>
    </location>
</feature>
<dbReference type="CDD" id="cd00555">
    <property type="entry name" value="Maf"/>
    <property type="match status" value="1"/>
</dbReference>
<dbReference type="InterPro" id="IPR003697">
    <property type="entry name" value="Maf-like"/>
</dbReference>
<dbReference type="AlphaFoldDB" id="A0A4V2PSM0"/>
<gene>
    <name evidence="5" type="ORF">EV690_0308</name>
</gene>
<dbReference type="SUPFAM" id="SSF52972">
    <property type="entry name" value="ITPase-like"/>
    <property type="match status" value="1"/>
</dbReference>
<comment type="similarity">
    <text evidence="4">Belongs to the Maf family. YhdE subfamily.</text>
</comment>
<evidence type="ECO:0000256" key="1">
    <source>
        <dbReference type="ARBA" id="ARBA00001968"/>
    </source>
</evidence>
<dbReference type="Proteomes" id="UP000295565">
    <property type="component" value="Unassembled WGS sequence"/>
</dbReference>
<dbReference type="GO" id="GO:0009117">
    <property type="term" value="P:nucleotide metabolic process"/>
    <property type="evidence" value="ECO:0007669"/>
    <property type="project" value="UniProtKB-KW"/>
</dbReference>
<dbReference type="PIRSF" id="PIRSF006305">
    <property type="entry name" value="Maf"/>
    <property type="match status" value="1"/>
</dbReference>
<dbReference type="Pfam" id="PF02545">
    <property type="entry name" value="Maf"/>
    <property type="match status" value="1"/>
</dbReference>
<dbReference type="HAMAP" id="MF_00528">
    <property type="entry name" value="Maf"/>
    <property type="match status" value="1"/>
</dbReference>
<comment type="cofactor">
    <cofactor evidence="1 4">
        <name>a divalent metal cation</name>
        <dbReference type="ChEBI" id="CHEBI:60240"/>
    </cofactor>
</comment>
<evidence type="ECO:0000313" key="6">
    <source>
        <dbReference type="Proteomes" id="UP000295565"/>
    </source>
</evidence>
<dbReference type="RefSeq" id="WP_131911180.1">
    <property type="nucleotide sequence ID" value="NZ_OU594967.1"/>
</dbReference>
<name>A0A4V2PSM0_9GAMM</name>
<dbReference type="PANTHER" id="PTHR43213:SF5">
    <property type="entry name" value="BIFUNCTIONAL DTTP_UTP PYROPHOSPHATASE_METHYLTRANSFERASE PROTEIN-RELATED"/>
    <property type="match status" value="1"/>
</dbReference>
<comment type="subcellular location">
    <subcellularLocation>
        <location evidence="4">Cytoplasm</location>
    </subcellularLocation>
</comment>
<comment type="caution">
    <text evidence="5">The sequence shown here is derived from an EMBL/GenBank/DDBJ whole genome shotgun (WGS) entry which is preliminary data.</text>
</comment>
<dbReference type="GO" id="GO:0036221">
    <property type="term" value="F:UTP diphosphatase activity"/>
    <property type="evidence" value="ECO:0007669"/>
    <property type="project" value="RHEA"/>
</dbReference>
<dbReference type="GO" id="GO:0036218">
    <property type="term" value="F:dTTP diphosphatase activity"/>
    <property type="evidence" value="ECO:0007669"/>
    <property type="project" value="RHEA"/>
</dbReference>
<dbReference type="InterPro" id="IPR029001">
    <property type="entry name" value="ITPase-like_fam"/>
</dbReference>
<protein>
    <recommendedName>
        <fullName evidence="4">dTTP/UTP pyrophosphatase</fullName>
        <shortName evidence="4">dTTPase/UTPase</shortName>
        <ecNumber evidence="4">3.6.1.9</ecNumber>
    </recommendedName>
    <alternativeName>
        <fullName evidence="4">Nucleoside triphosphate pyrophosphatase</fullName>
    </alternativeName>
    <alternativeName>
        <fullName evidence="4">Nucleotide pyrophosphatase</fullName>
        <shortName evidence="4">Nucleotide PPase</shortName>
    </alternativeName>
</protein>
<keyword evidence="2 4" id="KW-0378">Hydrolase</keyword>
<feature type="active site" description="Proton acceptor" evidence="4">
    <location>
        <position position="69"/>
    </location>
</feature>
<comment type="caution">
    <text evidence="4">Lacks conserved residue(s) required for the propagation of feature annotation.</text>
</comment>
<feature type="site" description="Important for substrate specificity" evidence="4">
    <location>
        <position position="70"/>
    </location>
</feature>
<keyword evidence="6" id="KW-1185">Reference proteome</keyword>
<comment type="catalytic activity">
    <reaction evidence="4">
        <text>dTTP + H2O = dTMP + diphosphate + H(+)</text>
        <dbReference type="Rhea" id="RHEA:28534"/>
        <dbReference type="ChEBI" id="CHEBI:15377"/>
        <dbReference type="ChEBI" id="CHEBI:15378"/>
        <dbReference type="ChEBI" id="CHEBI:33019"/>
        <dbReference type="ChEBI" id="CHEBI:37568"/>
        <dbReference type="ChEBI" id="CHEBI:63528"/>
        <dbReference type="EC" id="3.6.1.9"/>
    </reaction>
</comment>
<feature type="site" description="Important for substrate specificity" evidence="4">
    <location>
        <position position="152"/>
    </location>
</feature>
<accession>A0A4V2PSM0</accession>
<dbReference type="NCBIfam" id="TIGR00172">
    <property type="entry name" value="maf"/>
    <property type="match status" value="1"/>
</dbReference>
<dbReference type="OrthoDB" id="9807767at2"/>
<dbReference type="PANTHER" id="PTHR43213">
    <property type="entry name" value="BIFUNCTIONAL DTTP/UTP PYROPHOSPHATASE/METHYLTRANSFERASE PROTEIN-RELATED"/>
    <property type="match status" value="1"/>
</dbReference>
<evidence type="ECO:0000256" key="3">
    <source>
        <dbReference type="ARBA" id="ARBA00023080"/>
    </source>
</evidence>
<dbReference type="GO" id="GO:0005737">
    <property type="term" value="C:cytoplasm"/>
    <property type="evidence" value="ECO:0007669"/>
    <property type="project" value="UniProtKB-SubCell"/>
</dbReference>
<sequence length="187" mass="20857">MDFHLASQSPRRSQLLQYLDYTFDIVDGHIDETPAVSESDCDYVVRMARSKAYCGLKNSADGRPVLGADTTISVDNEILAKPESFEHSRYMLRRLSGRAHKVLTAVCVVNQERMEQILVTTIVKMRSISDDEIKLYWQSGEPCDKAGSYAIQGIGGKFVKAIDGSYSAVVGLPLVESEQLLKMFLSR</sequence>
<keyword evidence="4" id="KW-0963">Cytoplasm</keyword>
<keyword evidence="3 4" id="KW-0546">Nucleotide metabolism</keyword>
<evidence type="ECO:0000256" key="2">
    <source>
        <dbReference type="ARBA" id="ARBA00022801"/>
    </source>
</evidence>
<reference evidence="5 6" key="1">
    <citation type="submission" date="2019-03" db="EMBL/GenBank/DDBJ databases">
        <title>Genomic Encyclopedia of Type Strains, Phase IV (KMG-IV): sequencing the most valuable type-strain genomes for metagenomic binning, comparative biology and taxonomic classification.</title>
        <authorList>
            <person name="Goeker M."/>
        </authorList>
    </citation>
    <scope>NUCLEOTIDE SEQUENCE [LARGE SCALE GENOMIC DNA]</scope>
    <source>
        <strain evidence="5 6">DSM 18577</strain>
    </source>
</reference>